<evidence type="ECO:0000313" key="2">
    <source>
        <dbReference type="Proteomes" id="UP001456524"/>
    </source>
</evidence>
<protein>
    <submittedName>
        <fullName evidence="1">Uncharacterized protein</fullName>
    </submittedName>
</protein>
<accession>A0ABR1Y2Y4</accession>
<comment type="caution">
    <text evidence="1">The sequence shown here is derived from an EMBL/GenBank/DDBJ whole genome shotgun (WGS) entry which is preliminary data.</text>
</comment>
<sequence>MMCANVEFGRRIVRWNGGPGTYASVRSGAGAGRFCRASKEGPVRCVSSVRLLLLLSTYSTPTSPHHGLFHHHLTRCLFRRALTTDGTSRCPALRVPQRRPRIARRLDRLLPTVLYLMDTGQVKFNILSPHQLFLARDHPCATYLSLTASAAQPMAKHLEQKTTFHQFISEDSEKGPSSCVVAVAPFYPSRCSRLYTPMWPASQHTHVLSSLSSSNPCELF</sequence>
<gene>
    <name evidence="1" type="ORF">IWX90DRAFT_109717</name>
</gene>
<evidence type="ECO:0000313" key="1">
    <source>
        <dbReference type="EMBL" id="KAK8175418.1"/>
    </source>
</evidence>
<organism evidence="1 2">
    <name type="scientific">Phyllosticta citrichinensis</name>
    <dbReference type="NCBI Taxonomy" id="1130410"/>
    <lineage>
        <taxon>Eukaryota</taxon>
        <taxon>Fungi</taxon>
        <taxon>Dikarya</taxon>
        <taxon>Ascomycota</taxon>
        <taxon>Pezizomycotina</taxon>
        <taxon>Dothideomycetes</taxon>
        <taxon>Dothideomycetes incertae sedis</taxon>
        <taxon>Botryosphaeriales</taxon>
        <taxon>Phyllostictaceae</taxon>
        <taxon>Phyllosticta</taxon>
    </lineage>
</organism>
<reference evidence="1 2" key="1">
    <citation type="journal article" date="2022" name="G3 (Bethesda)">
        <title>Enemy or ally: a genomic approach to elucidate the lifestyle of Phyllosticta citrichinaensis.</title>
        <authorList>
            <person name="Buijs V.A."/>
            <person name="Groenewald J.Z."/>
            <person name="Haridas S."/>
            <person name="LaButti K.M."/>
            <person name="Lipzen A."/>
            <person name="Martin F.M."/>
            <person name="Barry K."/>
            <person name="Grigoriev I.V."/>
            <person name="Crous P.W."/>
            <person name="Seidl M.F."/>
        </authorList>
    </citation>
    <scope>NUCLEOTIDE SEQUENCE [LARGE SCALE GENOMIC DNA]</scope>
    <source>
        <strain evidence="1 2">CBS 129764</strain>
    </source>
</reference>
<keyword evidence="2" id="KW-1185">Reference proteome</keyword>
<dbReference type="Proteomes" id="UP001456524">
    <property type="component" value="Unassembled WGS sequence"/>
</dbReference>
<dbReference type="EMBL" id="JBBWUH010000002">
    <property type="protein sequence ID" value="KAK8175418.1"/>
    <property type="molecule type" value="Genomic_DNA"/>
</dbReference>
<proteinExistence type="predicted"/>
<name>A0ABR1Y2Y4_9PEZI</name>